<reference evidence="3" key="1">
    <citation type="journal article" date="2011" name="PLoS Genet.">
        <title>Genomic analysis of the necrotrophic fungal pathogens Sclerotinia sclerotiorum and Botrytis cinerea.</title>
        <authorList>
            <person name="Amselem J."/>
            <person name="Cuomo C.A."/>
            <person name="van Kan J.A."/>
            <person name="Viaud M."/>
            <person name="Benito E.P."/>
            <person name="Couloux A."/>
            <person name="Coutinho P.M."/>
            <person name="de Vries R.P."/>
            <person name="Dyer P.S."/>
            <person name="Fillinger S."/>
            <person name="Fournier E."/>
            <person name="Gout L."/>
            <person name="Hahn M."/>
            <person name="Kohn L."/>
            <person name="Lapalu N."/>
            <person name="Plummer K.M."/>
            <person name="Pradier J.M."/>
            <person name="Quevillon E."/>
            <person name="Sharon A."/>
            <person name="Simon A."/>
            <person name="ten Have A."/>
            <person name="Tudzynski B."/>
            <person name="Tudzynski P."/>
            <person name="Wincker P."/>
            <person name="Andrew M."/>
            <person name="Anthouard V."/>
            <person name="Beever R.E."/>
            <person name="Beffa R."/>
            <person name="Benoit I."/>
            <person name="Bouzid O."/>
            <person name="Brault B."/>
            <person name="Chen Z."/>
            <person name="Choquer M."/>
            <person name="Collemare J."/>
            <person name="Cotton P."/>
            <person name="Danchin E.G."/>
            <person name="Da Silva C."/>
            <person name="Gautier A."/>
            <person name="Giraud C."/>
            <person name="Giraud T."/>
            <person name="Gonzalez C."/>
            <person name="Grossetete S."/>
            <person name="Guldener U."/>
            <person name="Henrissat B."/>
            <person name="Howlett B.J."/>
            <person name="Kodira C."/>
            <person name="Kretschmer M."/>
            <person name="Lappartient A."/>
            <person name="Leroch M."/>
            <person name="Levis C."/>
            <person name="Mauceli E."/>
            <person name="Neuveglise C."/>
            <person name="Oeser B."/>
            <person name="Pearson M."/>
            <person name="Poulain J."/>
            <person name="Poussereau N."/>
            <person name="Quesneville H."/>
            <person name="Rascle C."/>
            <person name="Schumacher J."/>
            <person name="Segurens B."/>
            <person name="Sexton A."/>
            <person name="Silva E."/>
            <person name="Sirven C."/>
            <person name="Soanes D.M."/>
            <person name="Talbot N.J."/>
            <person name="Templeton M."/>
            <person name="Yandava C."/>
            <person name="Yarden O."/>
            <person name="Zeng Q."/>
            <person name="Rollins J.A."/>
            <person name="Lebrun M.H."/>
            <person name="Dickman M."/>
        </authorList>
    </citation>
    <scope>NUCLEOTIDE SEQUENCE [LARGE SCALE GENOMIC DNA]</scope>
    <source>
        <strain evidence="3">T4</strain>
    </source>
</reference>
<gene>
    <name evidence="2" type="ORF">BofuT4_uP091350.1</name>
</gene>
<proteinExistence type="predicted"/>
<evidence type="ECO:0000256" key="1">
    <source>
        <dbReference type="SAM" id="MobiDB-lite"/>
    </source>
</evidence>
<feature type="region of interest" description="Disordered" evidence="1">
    <location>
        <begin position="1"/>
        <end position="54"/>
    </location>
</feature>
<sequence length="54" mass="5812">MSSLKCISSAIQSHPSHPSNPSPRNTDELDKLSRITHDSQYGGGWAGGWAPSDF</sequence>
<feature type="compositionally biased region" description="Low complexity" evidence="1">
    <location>
        <begin position="13"/>
        <end position="23"/>
    </location>
</feature>
<evidence type="ECO:0000313" key="2">
    <source>
        <dbReference type="EMBL" id="CCD50448.1"/>
    </source>
</evidence>
<evidence type="ECO:0000313" key="3">
    <source>
        <dbReference type="Proteomes" id="UP000008177"/>
    </source>
</evidence>
<dbReference type="Proteomes" id="UP000008177">
    <property type="component" value="Unplaced contigs"/>
</dbReference>
<organism evidence="2 3">
    <name type="scientific">Botryotinia fuckeliana (strain T4)</name>
    <name type="common">Noble rot fungus</name>
    <name type="synonym">Botrytis cinerea</name>
    <dbReference type="NCBI Taxonomy" id="999810"/>
    <lineage>
        <taxon>Eukaryota</taxon>
        <taxon>Fungi</taxon>
        <taxon>Dikarya</taxon>
        <taxon>Ascomycota</taxon>
        <taxon>Pezizomycotina</taxon>
        <taxon>Leotiomycetes</taxon>
        <taxon>Helotiales</taxon>
        <taxon>Sclerotiniaceae</taxon>
        <taxon>Botrytis</taxon>
    </lineage>
</organism>
<dbReference type="EMBL" id="FQ790325">
    <property type="protein sequence ID" value="CCD50448.1"/>
    <property type="molecule type" value="Genomic_DNA"/>
</dbReference>
<dbReference type="InParanoid" id="G2YF55"/>
<protein>
    <submittedName>
        <fullName evidence="2">Uncharacterized protein</fullName>
    </submittedName>
</protein>
<feature type="compositionally biased region" description="Polar residues" evidence="1">
    <location>
        <begin position="1"/>
        <end position="12"/>
    </location>
</feature>
<dbReference type="HOGENOM" id="CLU_3050082_0_0_1"/>
<feature type="compositionally biased region" description="Basic and acidic residues" evidence="1">
    <location>
        <begin position="25"/>
        <end position="37"/>
    </location>
</feature>
<dbReference type="AlphaFoldDB" id="G2YF55"/>
<accession>G2YF55</accession>
<name>G2YF55_BOTF4</name>